<comment type="caution">
    <text evidence="3">The sequence shown here is derived from an EMBL/GenBank/DDBJ whole genome shotgun (WGS) entry which is preliminary data.</text>
</comment>
<evidence type="ECO:0000259" key="2">
    <source>
        <dbReference type="PROSITE" id="PS50006"/>
    </source>
</evidence>
<dbReference type="Proteomes" id="UP001530400">
    <property type="component" value="Unassembled WGS sequence"/>
</dbReference>
<dbReference type="PANTHER" id="PTHR23308">
    <property type="entry name" value="NUCLEAR INHIBITOR OF PROTEIN PHOSPHATASE-1"/>
    <property type="match status" value="1"/>
</dbReference>
<proteinExistence type="predicted"/>
<reference evidence="3 4" key="1">
    <citation type="submission" date="2024-10" db="EMBL/GenBank/DDBJ databases">
        <title>Updated reference genomes for cyclostephanoid diatoms.</title>
        <authorList>
            <person name="Roberts W.R."/>
            <person name="Alverson A.J."/>
        </authorList>
    </citation>
    <scope>NUCLEOTIDE SEQUENCE [LARGE SCALE GENOMIC DNA]</scope>
    <source>
        <strain evidence="3 4">AJA010-31</strain>
    </source>
</reference>
<dbReference type="Gene3D" id="2.60.200.20">
    <property type="match status" value="1"/>
</dbReference>
<evidence type="ECO:0000256" key="1">
    <source>
        <dbReference type="SAM" id="MobiDB-lite"/>
    </source>
</evidence>
<dbReference type="SMART" id="SM00240">
    <property type="entry name" value="FHA"/>
    <property type="match status" value="1"/>
</dbReference>
<sequence length="335" mass="37836">MVPVAVNGITFSLSSKILAMSNTKRRWGDRPPAEDDEEALAALLNESNDRLEKKTQDQSKGSPTHTHQRPHEPRGDSRGGSRWDNNDRARGNNGRDDRYRPPHERDGRYGDKPIVEDDREQGSGHKRRRRWNDKDPEGPERWGEDAAVGNSAKPDEEGEKPEKVKADFGLSGALATDTKTGNVRNGLTLKFSEPAEARIPNTRWRLYVFRKKDAKTTDNKDDLIDTYHISKQSSYLFGREHAVADIPVDHPSLSKQHAVLQYRSLPTRSQEIGTPDKLLCKPYLMDLESTNGTFINGVRIDSARYYELRRGDVISLGASTREYVLLTEQSTKTGI</sequence>
<protein>
    <recommendedName>
        <fullName evidence="2">FHA domain-containing protein</fullName>
    </recommendedName>
</protein>
<dbReference type="InterPro" id="IPR000253">
    <property type="entry name" value="FHA_dom"/>
</dbReference>
<organism evidence="3 4">
    <name type="scientific">Cyclotella atomus</name>
    <dbReference type="NCBI Taxonomy" id="382360"/>
    <lineage>
        <taxon>Eukaryota</taxon>
        <taxon>Sar</taxon>
        <taxon>Stramenopiles</taxon>
        <taxon>Ochrophyta</taxon>
        <taxon>Bacillariophyta</taxon>
        <taxon>Coscinodiscophyceae</taxon>
        <taxon>Thalassiosirophycidae</taxon>
        <taxon>Stephanodiscales</taxon>
        <taxon>Stephanodiscaceae</taxon>
        <taxon>Cyclotella</taxon>
    </lineage>
</organism>
<gene>
    <name evidence="3" type="ORF">ACHAWO_000263</name>
</gene>
<feature type="compositionally biased region" description="Basic and acidic residues" evidence="1">
    <location>
        <begin position="132"/>
        <end position="144"/>
    </location>
</feature>
<feature type="region of interest" description="Disordered" evidence="1">
    <location>
        <begin position="42"/>
        <end position="171"/>
    </location>
</feature>
<dbReference type="Pfam" id="PF00498">
    <property type="entry name" value="FHA"/>
    <property type="match status" value="1"/>
</dbReference>
<feature type="domain" description="FHA" evidence="2">
    <location>
        <begin position="235"/>
        <end position="300"/>
    </location>
</feature>
<accession>A0ABD3PPC8</accession>
<dbReference type="AlphaFoldDB" id="A0ABD3PPC8"/>
<evidence type="ECO:0000313" key="4">
    <source>
        <dbReference type="Proteomes" id="UP001530400"/>
    </source>
</evidence>
<dbReference type="InterPro" id="IPR008984">
    <property type="entry name" value="SMAD_FHA_dom_sf"/>
</dbReference>
<name>A0ABD3PPC8_9STRA</name>
<keyword evidence="4" id="KW-1185">Reference proteome</keyword>
<dbReference type="SUPFAM" id="SSF49879">
    <property type="entry name" value="SMAD/FHA domain"/>
    <property type="match status" value="1"/>
</dbReference>
<dbReference type="EMBL" id="JALLPJ020000514">
    <property type="protein sequence ID" value="KAL3789792.1"/>
    <property type="molecule type" value="Genomic_DNA"/>
</dbReference>
<dbReference type="InterPro" id="IPR050923">
    <property type="entry name" value="Cell_Proc_Reg/RNA_Proc"/>
</dbReference>
<dbReference type="PROSITE" id="PS50006">
    <property type="entry name" value="FHA_DOMAIN"/>
    <property type="match status" value="1"/>
</dbReference>
<feature type="compositionally biased region" description="Basic and acidic residues" evidence="1">
    <location>
        <begin position="47"/>
        <end position="57"/>
    </location>
</feature>
<evidence type="ECO:0000313" key="3">
    <source>
        <dbReference type="EMBL" id="KAL3789792.1"/>
    </source>
</evidence>
<feature type="compositionally biased region" description="Basic and acidic residues" evidence="1">
    <location>
        <begin position="69"/>
        <end position="123"/>
    </location>
</feature>